<dbReference type="EMBL" id="CM010715">
    <property type="protein sequence ID" value="RZC43515.1"/>
    <property type="molecule type" value="Genomic_DNA"/>
</dbReference>
<reference evidence="1 2" key="1">
    <citation type="journal article" date="2018" name="Science">
        <title>The opium poppy genome and morphinan production.</title>
        <authorList>
            <person name="Guo L."/>
            <person name="Winzer T."/>
            <person name="Yang X."/>
            <person name="Li Y."/>
            <person name="Ning Z."/>
            <person name="He Z."/>
            <person name="Teodor R."/>
            <person name="Lu Y."/>
            <person name="Bowser T.A."/>
            <person name="Graham I.A."/>
            <person name="Ye K."/>
        </authorList>
    </citation>
    <scope>NUCLEOTIDE SEQUENCE [LARGE SCALE GENOMIC DNA]</scope>
    <source>
        <strain evidence="2">cv. HN1</strain>
        <tissue evidence="1">Leaves</tissue>
    </source>
</reference>
<dbReference type="AlphaFoldDB" id="A0A4Y7I7U8"/>
<gene>
    <name evidence="1" type="ORF">C5167_036477</name>
</gene>
<accession>A0A4Y7I7U8</accession>
<name>A0A4Y7I7U8_PAPSO</name>
<sequence length="169" mass="19038">MEEKGCLHRRLARHYFFLSRFVKENFVPSDPLFSSLVNTLTVVQDKELGLKFLLGRLGIGGGYLRTELMDLVMRDYKTPFEEYWDVQMSAGNSTVVTYSSGASDCLRSMELCKGGVEKDEDECQVVVAGEKQEFSSDAVYENAVYPFSCCWYTNVVSWNPDGFGLGDAT</sequence>
<dbReference type="Proteomes" id="UP000316621">
    <property type="component" value="Chromosome 1"/>
</dbReference>
<organism evidence="1 2">
    <name type="scientific">Papaver somniferum</name>
    <name type="common">Opium poppy</name>
    <dbReference type="NCBI Taxonomy" id="3469"/>
    <lineage>
        <taxon>Eukaryota</taxon>
        <taxon>Viridiplantae</taxon>
        <taxon>Streptophyta</taxon>
        <taxon>Embryophyta</taxon>
        <taxon>Tracheophyta</taxon>
        <taxon>Spermatophyta</taxon>
        <taxon>Magnoliopsida</taxon>
        <taxon>Ranunculales</taxon>
        <taxon>Papaveraceae</taxon>
        <taxon>Papaveroideae</taxon>
        <taxon>Papaver</taxon>
    </lineage>
</organism>
<proteinExistence type="predicted"/>
<evidence type="ECO:0000313" key="2">
    <source>
        <dbReference type="Proteomes" id="UP000316621"/>
    </source>
</evidence>
<keyword evidence="2" id="KW-1185">Reference proteome</keyword>
<evidence type="ECO:0000313" key="1">
    <source>
        <dbReference type="EMBL" id="RZC43515.1"/>
    </source>
</evidence>
<protein>
    <submittedName>
        <fullName evidence="1">Uncharacterized protein</fullName>
    </submittedName>
</protein>
<dbReference type="Gramene" id="RZC43515">
    <property type="protein sequence ID" value="RZC43515"/>
    <property type="gene ID" value="C5167_036477"/>
</dbReference>